<dbReference type="PANTHER" id="PTHR33643">
    <property type="entry name" value="UREASE ACCESSORY PROTEIN D"/>
    <property type="match status" value="1"/>
</dbReference>
<dbReference type="AlphaFoldDB" id="A0A2R4XIT4"/>
<evidence type="ECO:0000256" key="2">
    <source>
        <dbReference type="ARBA" id="ARBA00023186"/>
    </source>
</evidence>
<comment type="subcellular location">
    <subcellularLocation>
        <location evidence="3">Cytoplasm</location>
    </subcellularLocation>
</comment>
<keyword evidence="3" id="KW-0996">Nickel insertion</keyword>
<name>A0A2R4XIT4_9BURK</name>
<dbReference type="Proteomes" id="UP000244571">
    <property type="component" value="Chromosome"/>
</dbReference>
<evidence type="ECO:0000256" key="1">
    <source>
        <dbReference type="ARBA" id="ARBA00007177"/>
    </source>
</evidence>
<reference evidence="5 6" key="1">
    <citation type="submission" date="2018-04" db="EMBL/GenBank/DDBJ databases">
        <title>Bordetella sp. HZ20 isolated from seawater.</title>
        <authorList>
            <person name="Sun C."/>
        </authorList>
    </citation>
    <scope>NUCLEOTIDE SEQUENCE [LARGE SCALE GENOMIC DNA]</scope>
    <source>
        <strain evidence="5 6">HZ20</strain>
    </source>
</reference>
<dbReference type="GO" id="GO:0016151">
    <property type="term" value="F:nickel cation binding"/>
    <property type="evidence" value="ECO:0007669"/>
    <property type="project" value="UniProtKB-UniRule"/>
</dbReference>
<comment type="subunit">
    <text evidence="3">UreD, UreF and UreG form a complex that acts as a GTP-hydrolysis-dependent molecular chaperone, activating the urease apoprotein by helping to assemble the nickel containing metallocenter of UreC. The UreE protein probably delivers the nickel.</text>
</comment>
<keyword evidence="3" id="KW-0963">Cytoplasm</keyword>
<comment type="similarity">
    <text evidence="1 3">Belongs to the UreD family.</text>
</comment>
<comment type="function">
    <text evidence="3">Required for maturation of urease via the functional incorporation of the urease nickel metallocenter.</text>
</comment>
<dbReference type="HAMAP" id="MF_01384">
    <property type="entry name" value="UreD"/>
    <property type="match status" value="1"/>
</dbReference>
<evidence type="ECO:0000256" key="4">
    <source>
        <dbReference type="SAM" id="MobiDB-lite"/>
    </source>
</evidence>
<evidence type="ECO:0000256" key="3">
    <source>
        <dbReference type="HAMAP-Rule" id="MF_01384"/>
    </source>
</evidence>
<dbReference type="Pfam" id="PF01774">
    <property type="entry name" value="UreD"/>
    <property type="match status" value="1"/>
</dbReference>
<dbReference type="InterPro" id="IPR002669">
    <property type="entry name" value="UreD"/>
</dbReference>
<keyword evidence="2 3" id="KW-0143">Chaperone</keyword>
<gene>
    <name evidence="3" type="primary">ureD</name>
    <name evidence="5" type="ORF">DBV39_07775</name>
</gene>
<sequence>MAGFLMLTTLTRAETDDRRSHRRILAVRDGGNDAAAAAASASVKDGPTGWRAALELRFSARADVNPDVNPDVRPHAPGVSGGDSSPDKRRVRQTVLRHRHVGPLRIQKALYPEGQDCCHAVMIHPPGGIACSDHLCVDVQVEANSHGLILTPAATKWYGAFGSSEQASQTIALDVQGVLEWLPAETIVFDQARVRSLIDMNIGPQGQMFGWDQLIFGRRGCDESFETGMFDQRMQLQFGPERVWIDRMRLCGSDPLFQSPLGFSGCDSCQTAWMVTSASDPVTDDLLDAARQTHPDIAFSRIHPRVLVMRSLASASILRSRFERLWHWVRPRWIRRQPHTPRLWAT</sequence>
<dbReference type="PANTHER" id="PTHR33643:SF1">
    <property type="entry name" value="UREASE ACCESSORY PROTEIN D"/>
    <property type="match status" value="1"/>
</dbReference>
<evidence type="ECO:0000313" key="6">
    <source>
        <dbReference type="Proteomes" id="UP000244571"/>
    </source>
</evidence>
<feature type="region of interest" description="Disordered" evidence="4">
    <location>
        <begin position="64"/>
        <end position="90"/>
    </location>
</feature>
<keyword evidence="6" id="KW-1185">Reference proteome</keyword>
<evidence type="ECO:0000313" key="5">
    <source>
        <dbReference type="EMBL" id="AWB33624.1"/>
    </source>
</evidence>
<accession>A0A2R4XIT4</accession>
<dbReference type="EMBL" id="CP028901">
    <property type="protein sequence ID" value="AWB33624.1"/>
    <property type="molecule type" value="Genomic_DNA"/>
</dbReference>
<dbReference type="GO" id="GO:0005737">
    <property type="term" value="C:cytoplasm"/>
    <property type="evidence" value="ECO:0007669"/>
    <property type="project" value="UniProtKB-SubCell"/>
</dbReference>
<proteinExistence type="inferred from homology"/>
<dbReference type="KEGG" id="boz:DBV39_07775"/>
<protein>
    <recommendedName>
        <fullName evidence="3">Urease accessory protein UreD</fullName>
    </recommendedName>
</protein>
<organism evidence="5 6">
    <name type="scientific">Orrella marina</name>
    <dbReference type="NCBI Taxonomy" id="2163011"/>
    <lineage>
        <taxon>Bacteria</taxon>
        <taxon>Pseudomonadati</taxon>
        <taxon>Pseudomonadota</taxon>
        <taxon>Betaproteobacteria</taxon>
        <taxon>Burkholderiales</taxon>
        <taxon>Alcaligenaceae</taxon>
        <taxon>Orrella</taxon>
    </lineage>
</organism>